<dbReference type="AlphaFoldDB" id="A0A3N2DYT9"/>
<evidence type="ECO:0000259" key="1">
    <source>
        <dbReference type="PROSITE" id="PS50801"/>
    </source>
</evidence>
<dbReference type="CDD" id="cd07043">
    <property type="entry name" value="STAS_anti-anti-sigma_factors"/>
    <property type="match status" value="1"/>
</dbReference>
<accession>A0A3N2DYT9</accession>
<sequence>MFKSILSSTRDGVSESVLYLTADECFDYHSLPELMRCRQLSVDGCVVDFSDTLRIDSAAIGGLMLLKRQIQCDGGYLRVVHCSKPIMRLLHGSGREGEARL</sequence>
<keyword evidence="3" id="KW-1185">Reference proteome</keyword>
<reference evidence="2 3" key="1">
    <citation type="submission" date="2018-11" db="EMBL/GenBank/DDBJ databases">
        <title>Genomic Encyclopedia of Type Strains, Phase IV (KMG-IV): sequencing the most valuable type-strain genomes for metagenomic binning, comparative biology and taxonomic classification.</title>
        <authorList>
            <person name="Goeker M."/>
        </authorList>
    </citation>
    <scope>NUCLEOTIDE SEQUENCE [LARGE SCALE GENOMIC DNA]</scope>
    <source>
        <strain evidence="2 3">DSM 100316</strain>
    </source>
</reference>
<proteinExistence type="predicted"/>
<dbReference type="Proteomes" id="UP000275394">
    <property type="component" value="Unassembled WGS sequence"/>
</dbReference>
<evidence type="ECO:0000313" key="3">
    <source>
        <dbReference type="Proteomes" id="UP000275394"/>
    </source>
</evidence>
<name>A0A3N2DYT9_9GAMM</name>
<dbReference type="PROSITE" id="PS50801">
    <property type="entry name" value="STAS"/>
    <property type="match status" value="1"/>
</dbReference>
<dbReference type="RefSeq" id="WP_123710939.1">
    <property type="nucleotide sequence ID" value="NZ_RKHR01000003.1"/>
</dbReference>
<comment type="caution">
    <text evidence="2">The sequence shown here is derived from an EMBL/GenBank/DDBJ whole genome shotgun (WGS) entry which is preliminary data.</text>
</comment>
<dbReference type="InterPro" id="IPR002645">
    <property type="entry name" value="STAS_dom"/>
</dbReference>
<dbReference type="SUPFAM" id="SSF52091">
    <property type="entry name" value="SpoIIaa-like"/>
    <property type="match status" value="1"/>
</dbReference>
<evidence type="ECO:0000313" key="2">
    <source>
        <dbReference type="EMBL" id="ROS04988.1"/>
    </source>
</evidence>
<organism evidence="2 3">
    <name type="scientific">Sinobacterium caligoides</name>
    <dbReference type="NCBI Taxonomy" id="933926"/>
    <lineage>
        <taxon>Bacteria</taxon>
        <taxon>Pseudomonadati</taxon>
        <taxon>Pseudomonadota</taxon>
        <taxon>Gammaproteobacteria</taxon>
        <taxon>Cellvibrionales</taxon>
        <taxon>Spongiibacteraceae</taxon>
        <taxon>Sinobacterium</taxon>
    </lineage>
</organism>
<feature type="domain" description="STAS" evidence="1">
    <location>
        <begin position="1"/>
        <end position="101"/>
    </location>
</feature>
<gene>
    <name evidence="2" type="ORF">EDC56_0507</name>
</gene>
<dbReference type="Gene3D" id="3.30.750.24">
    <property type="entry name" value="STAS domain"/>
    <property type="match status" value="1"/>
</dbReference>
<protein>
    <recommendedName>
        <fullName evidence="1">STAS domain-containing protein</fullName>
    </recommendedName>
</protein>
<dbReference type="EMBL" id="RKHR01000003">
    <property type="protein sequence ID" value="ROS04988.1"/>
    <property type="molecule type" value="Genomic_DNA"/>
</dbReference>
<dbReference type="InterPro" id="IPR036513">
    <property type="entry name" value="STAS_dom_sf"/>
</dbReference>